<reference evidence="1 3" key="1">
    <citation type="submission" date="2023-09" db="EMBL/GenBank/DDBJ databases">
        <title>Demequina sp. a novel bacteria isolated from Capsicum annuum.</title>
        <authorList>
            <person name="Humaira Z."/>
            <person name="Lee J."/>
            <person name="Cho D."/>
        </authorList>
    </citation>
    <scope>NUCLEOTIDE SEQUENCE [LARGE SCALE GENOMIC DNA]</scope>
    <source>
        <strain evidence="1 3">OYTSA14</strain>
        <strain evidence="2">PMTSA13</strain>
    </source>
</reference>
<name>A0AA96F5W7_9MICO</name>
<dbReference type="SUPFAM" id="SSF69322">
    <property type="entry name" value="Tricorn protease domain 2"/>
    <property type="match status" value="1"/>
</dbReference>
<proteinExistence type="predicted"/>
<dbReference type="Proteomes" id="UP001303408">
    <property type="component" value="Chromosome"/>
</dbReference>
<dbReference type="RefSeq" id="WP_313496878.1">
    <property type="nucleotide sequence ID" value="NZ_CP134879.1"/>
</dbReference>
<dbReference type="EMBL" id="CP134880">
    <property type="protein sequence ID" value="WNM26577.1"/>
    <property type="molecule type" value="Genomic_DNA"/>
</dbReference>
<dbReference type="InterPro" id="IPR011042">
    <property type="entry name" value="6-blade_b-propeller_TolB-like"/>
</dbReference>
<dbReference type="KEGG" id="dcp:RN607_10240"/>
<organism evidence="1 3">
    <name type="scientific">Demequina capsici</name>
    <dbReference type="NCBI Taxonomy" id="3075620"/>
    <lineage>
        <taxon>Bacteria</taxon>
        <taxon>Bacillati</taxon>
        <taxon>Actinomycetota</taxon>
        <taxon>Actinomycetes</taxon>
        <taxon>Micrococcales</taxon>
        <taxon>Demequinaceae</taxon>
        <taxon>Demequina</taxon>
    </lineage>
</organism>
<dbReference type="EMBL" id="CP134879">
    <property type="protein sequence ID" value="WNM23738.1"/>
    <property type="molecule type" value="Genomic_DNA"/>
</dbReference>
<evidence type="ECO:0000313" key="2">
    <source>
        <dbReference type="EMBL" id="WNM26577.1"/>
    </source>
</evidence>
<dbReference type="Gene3D" id="2.120.10.30">
    <property type="entry name" value="TolB, C-terminal domain"/>
    <property type="match status" value="1"/>
</dbReference>
<sequence length="368" mass="39714">MARWSPTLGEGSLWPSDAPVVALFGLGQRTLLGFQYEGWSLGAKQTGQMALPADFDAGEQIAIVPGGRAILVNRRVAVPAAEVRKGVPWSTTEGVYRVDVSTGEVDRVGFEPRIAAAQASAYFGGSPDGEHVAIIELWTSATEPWPDTSGMPPEEANALESAHHRHVIRSVRTSIWIATFDGQVPREIYTYGHERVLSVTGGRPTFDEATVPVQWSPDGRLLAVEVRGPEGEFDVNGVRVLDVATGHTVASYPGAYLSGTASWGPDSDRLLLGGHTTHPPRPLSWIQGLDGTRHEIEMFPKPNSMGFRRLRPLGLADNDHLLTAQGLGKRATVLRTNIATGEHEALFSVTGSDPINPVIAQMPPETWL</sequence>
<keyword evidence="3" id="KW-1185">Reference proteome</keyword>
<evidence type="ECO:0000313" key="1">
    <source>
        <dbReference type="EMBL" id="WNM23738.1"/>
    </source>
</evidence>
<accession>A0AA96J8U1</accession>
<evidence type="ECO:0008006" key="4">
    <source>
        <dbReference type="Google" id="ProtNLM"/>
    </source>
</evidence>
<accession>A0AA96F5W7</accession>
<protein>
    <recommendedName>
        <fullName evidence="4">WD40-like Beta Propeller Repeat</fullName>
    </recommendedName>
</protein>
<evidence type="ECO:0000313" key="3">
    <source>
        <dbReference type="Proteomes" id="UP001304125"/>
    </source>
</evidence>
<dbReference type="AlphaFoldDB" id="A0AA96F5W7"/>
<gene>
    <name evidence="1" type="ORF">RN606_10240</name>
    <name evidence="2" type="ORF">RN607_10240</name>
</gene>
<dbReference type="Proteomes" id="UP001304125">
    <property type="component" value="Chromosome"/>
</dbReference>